<dbReference type="AlphaFoldDB" id="A0A9P3UUC2"/>
<evidence type="ECO:0000313" key="2">
    <source>
        <dbReference type="EMBL" id="GLB43031.1"/>
    </source>
</evidence>
<protein>
    <submittedName>
        <fullName evidence="2">Uncharacterized protein</fullName>
    </submittedName>
</protein>
<gene>
    <name evidence="2" type="ORF">LshimejAT787_1204800</name>
</gene>
<feature type="region of interest" description="Disordered" evidence="1">
    <location>
        <begin position="1"/>
        <end position="97"/>
    </location>
</feature>
<dbReference type="OrthoDB" id="3258969at2759"/>
<organism evidence="2 3">
    <name type="scientific">Lyophyllum shimeji</name>
    <name type="common">Hon-shimeji</name>
    <name type="synonym">Tricholoma shimeji</name>
    <dbReference type="NCBI Taxonomy" id="47721"/>
    <lineage>
        <taxon>Eukaryota</taxon>
        <taxon>Fungi</taxon>
        <taxon>Dikarya</taxon>
        <taxon>Basidiomycota</taxon>
        <taxon>Agaricomycotina</taxon>
        <taxon>Agaricomycetes</taxon>
        <taxon>Agaricomycetidae</taxon>
        <taxon>Agaricales</taxon>
        <taxon>Tricholomatineae</taxon>
        <taxon>Lyophyllaceae</taxon>
        <taxon>Lyophyllum</taxon>
    </lineage>
</organism>
<dbReference type="EMBL" id="BRPK01000012">
    <property type="protein sequence ID" value="GLB43031.1"/>
    <property type="molecule type" value="Genomic_DNA"/>
</dbReference>
<feature type="compositionally biased region" description="Basic and acidic residues" evidence="1">
    <location>
        <begin position="34"/>
        <end position="50"/>
    </location>
</feature>
<comment type="caution">
    <text evidence="2">The sequence shown here is derived from an EMBL/GenBank/DDBJ whole genome shotgun (WGS) entry which is preliminary data.</text>
</comment>
<sequence length="160" mass="17900">MAPSSHPSLLHAHTRLSVTSQPVRSLTVAHRRASQTDHDHNHDHGHDHDHKPKPKPTSPPPPSQYERANPRSAETDPCATARDTLARARQRKDIDVPGLMPELQEAILRHPGVEATMVVREEKIPRELEVPGEETQHASGFIPPTPGLPREPQWESRCQN</sequence>
<evidence type="ECO:0000256" key="1">
    <source>
        <dbReference type="SAM" id="MobiDB-lite"/>
    </source>
</evidence>
<evidence type="ECO:0000313" key="3">
    <source>
        <dbReference type="Proteomes" id="UP001063166"/>
    </source>
</evidence>
<keyword evidence="3" id="KW-1185">Reference proteome</keyword>
<feature type="region of interest" description="Disordered" evidence="1">
    <location>
        <begin position="127"/>
        <end position="160"/>
    </location>
</feature>
<dbReference type="Proteomes" id="UP001063166">
    <property type="component" value="Unassembled WGS sequence"/>
</dbReference>
<name>A0A9P3UUC2_LYOSH</name>
<accession>A0A9P3UUC2</accession>
<proteinExistence type="predicted"/>
<reference evidence="2" key="1">
    <citation type="submission" date="2022-07" db="EMBL/GenBank/DDBJ databases">
        <title>The genome of Lyophyllum shimeji provides insight into the initial evolution of ectomycorrhizal fungal genome.</title>
        <authorList>
            <person name="Kobayashi Y."/>
            <person name="Shibata T."/>
            <person name="Hirakawa H."/>
            <person name="Shigenobu S."/>
            <person name="Nishiyama T."/>
            <person name="Yamada A."/>
            <person name="Hasebe M."/>
            <person name="Kawaguchi M."/>
        </authorList>
    </citation>
    <scope>NUCLEOTIDE SEQUENCE</scope>
    <source>
        <strain evidence="2">AT787</strain>
    </source>
</reference>